<dbReference type="InParanoid" id="Q6FPC3"/>
<feature type="transmembrane region" description="Helical" evidence="2">
    <location>
        <begin position="6"/>
        <end position="27"/>
    </location>
</feature>
<feature type="transmembrane region" description="Helical" evidence="2">
    <location>
        <begin position="34"/>
        <end position="55"/>
    </location>
</feature>
<dbReference type="FunCoup" id="Q6FPC3">
    <property type="interactions" value="31"/>
</dbReference>
<name>Q6FPC3_CANGA</name>
<feature type="transmembrane region" description="Helical" evidence="2">
    <location>
        <begin position="67"/>
        <end position="86"/>
    </location>
</feature>
<evidence type="ECO:0000256" key="2">
    <source>
        <dbReference type="SAM" id="Phobius"/>
    </source>
</evidence>
<evidence type="ECO:0000313" key="5">
    <source>
        <dbReference type="Proteomes" id="UP000002428"/>
    </source>
</evidence>
<gene>
    <name evidence="3 4" type="ordered locus">CAGL0J04950g</name>
</gene>
<sequence length="812" mass="90648">MQGSRMLLMLASAVSFACGSMVIALLAQIRSITGALTVIVCATYLYGIAAFLSAVCGAKLAALNGSGLLVSFSLEMITLWASVYVFHRTNQASFMAAINHSSQRVLTSFQSLLVLKLLVSGLSIGAQINKQQPPIGDQENLPLEDSTKLVSDPEKFIPMKNSAQTLTPGMEITTNVPTRDANQNLDGRNALNSVTVVTDPNVTRTRYDSSALSGGSVIRHPLVNIANLNNTSETQMTKRRRKRLLRQFKTLHVRFKGRKTVPKALPLQVENDSQTDLHTTNKRGTILSDISGLSKGLIPFVGNNSDKESKHENSSYSLILDLAHNRNEQLSIQNSPQMEVERSAIGRFDNMLLPPYLRINPSAPKTPEVNSDHVNLLDIPHPQEEMLMKTSSNHSNVLDEFDLHTIEGPNDNVFAHDDYPTTEHVNYPSHISLEMWEKNKEDYLNTSRTKSKSLLLPIFTQDSFMDSSNINLKKLETLQESENNSQLVGLGINTSSGFSFPSKDTVESEDKLYMAPISGSNEESIVETPISPNKVSNEFYNNDDAISALDEYLKEEEHQENIDDSIMEESLNQNLSSSFILDSYGNNEVLARHSPTKSVISIMSGNTSLNHKRSYSKIASFLGHSRGNSLVTQTRLPNNSIHSSPTKSERRQRLSQKLSFSNLSDFGSPTKWENKNSNQKYNNSIGHKLNKSIDFSYIHSLQGNDGNSPTKNNIRRHSTIWDQMTQDQRRHSVATDVMYDFPSNQNSKSSFQVHNINTTRFEVNIPNPELREVSGGTIETSLSDETERYPEQAMSEYDKEKWNTLNEPVPNI</sequence>
<evidence type="ECO:0000313" key="3">
    <source>
        <dbReference type="CGD" id="CAL0133716"/>
    </source>
</evidence>
<dbReference type="CGD" id="CAL0133716">
    <property type="gene designation" value="CAGL0J04950g"/>
</dbReference>
<evidence type="ECO:0000256" key="1">
    <source>
        <dbReference type="SAM" id="MobiDB-lite"/>
    </source>
</evidence>
<dbReference type="AlphaFoldDB" id="Q6FPC3"/>
<feature type="compositionally biased region" description="Polar residues" evidence="1">
    <location>
        <begin position="629"/>
        <end position="646"/>
    </location>
</feature>
<organism evidence="4 5">
    <name type="scientific">Candida glabrata (strain ATCC 2001 / BCRC 20586 / JCM 3761 / NBRC 0622 / NRRL Y-65 / CBS 138)</name>
    <name type="common">Yeast</name>
    <name type="synonym">Nakaseomyces glabratus</name>
    <dbReference type="NCBI Taxonomy" id="284593"/>
    <lineage>
        <taxon>Eukaryota</taxon>
        <taxon>Fungi</taxon>
        <taxon>Dikarya</taxon>
        <taxon>Ascomycota</taxon>
        <taxon>Saccharomycotina</taxon>
        <taxon>Saccharomycetes</taxon>
        <taxon>Saccharomycetales</taxon>
        <taxon>Saccharomycetaceae</taxon>
        <taxon>Nakaseomyces</taxon>
    </lineage>
</organism>
<reference evidence="4 5" key="1">
    <citation type="journal article" date="2004" name="Nature">
        <title>Genome evolution in yeasts.</title>
        <authorList>
            <consortium name="Genolevures"/>
            <person name="Dujon B."/>
            <person name="Sherman D."/>
            <person name="Fischer G."/>
            <person name="Durrens P."/>
            <person name="Casaregola S."/>
            <person name="Lafontaine I."/>
            <person name="de Montigny J."/>
            <person name="Marck C."/>
            <person name="Neuveglise C."/>
            <person name="Talla E."/>
            <person name="Goffard N."/>
            <person name="Frangeul L."/>
            <person name="Aigle M."/>
            <person name="Anthouard V."/>
            <person name="Babour A."/>
            <person name="Barbe V."/>
            <person name="Barnay S."/>
            <person name="Blanchin S."/>
            <person name="Beckerich J.M."/>
            <person name="Beyne E."/>
            <person name="Bleykasten C."/>
            <person name="Boisrame A."/>
            <person name="Boyer J."/>
            <person name="Cattolico L."/>
            <person name="Confanioleri F."/>
            <person name="de Daruvar A."/>
            <person name="Despons L."/>
            <person name="Fabre E."/>
            <person name="Fairhead C."/>
            <person name="Ferry-Dumazet H."/>
            <person name="Groppi A."/>
            <person name="Hantraye F."/>
            <person name="Hennequin C."/>
            <person name="Jauniaux N."/>
            <person name="Joyet P."/>
            <person name="Kachouri R."/>
            <person name="Kerrest A."/>
            <person name="Koszul R."/>
            <person name="Lemaire M."/>
            <person name="Lesur I."/>
            <person name="Ma L."/>
            <person name="Muller H."/>
            <person name="Nicaud J.M."/>
            <person name="Nikolski M."/>
            <person name="Oztas S."/>
            <person name="Ozier-Kalogeropoulos O."/>
            <person name="Pellenz S."/>
            <person name="Potier S."/>
            <person name="Richard G.F."/>
            <person name="Straub M.L."/>
            <person name="Suleau A."/>
            <person name="Swennene D."/>
            <person name="Tekaia F."/>
            <person name="Wesolowski-Louvel M."/>
            <person name="Westhof E."/>
            <person name="Wirth B."/>
            <person name="Zeniou-Meyer M."/>
            <person name="Zivanovic I."/>
            <person name="Bolotin-Fukuhara M."/>
            <person name="Thierry A."/>
            <person name="Bouchier C."/>
            <person name="Caudron B."/>
            <person name="Scarpelli C."/>
            <person name="Gaillardin C."/>
            <person name="Weissenbach J."/>
            <person name="Wincker P."/>
            <person name="Souciet J.L."/>
        </authorList>
    </citation>
    <scope>NUCLEOTIDE SEQUENCE [LARGE SCALE GENOMIC DNA]</scope>
    <source>
        <strain evidence="5">ATCC 2001 / BCRC 20586 / JCM 3761 / NBRC 0622 / NRRL Y-65 / CBS 138</strain>
    </source>
</reference>
<dbReference type="EMBL" id="CR380956">
    <property type="protein sequence ID" value="CAG60870.1"/>
    <property type="molecule type" value="Genomic_DNA"/>
</dbReference>
<keyword evidence="5" id="KW-1185">Reference proteome</keyword>
<dbReference type="eggNOG" id="ENOG502RMJZ">
    <property type="taxonomic scope" value="Eukaryota"/>
</dbReference>
<accession>Q6FPC3</accession>
<dbReference type="PROSITE" id="PS51257">
    <property type="entry name" value="PROKAR_LIPOPROTEIN"/>
    <property type="match status" value="1"/>
</dbReference>
<keyword evidence="2" id="KW-0472">Membrane</keyword>
<feature type="region of interest" description="Disordered" evidence="1">
    <location>
        <begin position="629"/>
        <end position="662"/>
    </location>
</feature>
<protein>
    <submittedName>
        <fullName evidence="4">Uncharacterized protein</fullName>
    </submittedName>
</protein>
<keyword evidence="2" id="KW-1133">Transmembrane helix</keyword>
<proteinExistence type="predicted"/>
<dbReference type="Proteomes" id="UP000002428">
    <property type="component" value="Chromosome J"/>
</dbReference>
<dbReference type="VEuPathDB" id="FungiDB:CAGL0J04950g"/>
<keyword evidence="2" id="KW-0812">Transmembrane</keyword>
<evidence type="ECO:0000313" key="4">
    <source>
        <dbReference type="EMBL" id="CAG60870.1"/>
    </source>
</evidence>
<dbReference type="HOGENOM" id="CLU_019067_0_0_1"/>
<dbReference type="KEGG" id="cgr:2889563"/>
<dbReference type="OMA" id="HDSHTID"/>